<dbReference type="InterPro" id="IPR015915">
    <property type="entry name" value="Kelch-typ_b-propeller"/>
</dbReference>
<accession>A0A1I7YMI4</accession>
<proteinExistence type="predicted"/>
<dbReference type="SUPFAM" id="SSF117281">
    <property type="entry name" value="Kelch motif"/>
    <property type="match status" value="1"/>
</dbReference>
<reference evidence="2" key="1">
    <citation type="submission" date="2016-11" db="UniProtKB">
        <authorList>
            <consortium name="WormBaseParasite"/>
        </authorList>
    </citation>
    <scope>IDENTIFICATION</scope>
</reference>
<sequence length="365" mass="40747">MLIGEGRKMYNYDGELGHRSMSFEKIADFFCDQPSDHWDANHVLVNDGKIWMWNRKYVNQHCYNWGHHVSFDGGLYAVFDTTTNKWETPAPFPSICRAQNMEEALFTLAGRVYLLLYTHFGGVHFGKVFEWDETERHFKEHSIVEADEGSSIYSADGDSSKHHVLLVDGEDGHSKYIVTFVDRMIRVHALSIDHDEKRCSVKKVADVPDHTNFRRVQPCQAAYYNGKVLIMGGVHGCGFMFESGFVIRVDVNDGEAEAIEVINPDDVINPSTPKPPFSFTGARSTAVAGDRWLHISGACLKGMCDSTFNGEVWALVGLDAPKPQWQRVDIMIPDNGANSILATEGDAPTIYAGSPSAGLLRASLH</sequence>
<dbReference type="AlphaFoldDB" id="A0A1I7YMI4"/>
<keyword evidence="1" id="KW-1185">Reference proteome</keyword>
<evidence type="ECO:0000313" key="2">
    <source>
        <dbReference type="WBParaSite" id="L893_g17816.t1"/>
    </source>
</evidence>
<evidence type="ECO:0000313" key="1">
    <source>
        <dbReference type="Proteomes" id="UP000095287"/>
    </source>
</evidence>
<organism evidence="1 2">
    <name type="scientific">Steinernema glaseri</name>
    <dbReference type="NCBI Taxonomy" id="37863"/>
    <lineage>
        <taxon>Eukaryota</taxon>
        <taxon>Metazoa</taxon>
        <taxon>Ecdysozoa</taxon>
        <taxon>Nematoda</taxon>
        <taxon>Chromadorea</taxon>
        <taxon>Rhabditida</taxon>
        <taxon>Tylenchina</taxon>
        <taxon>Panagrolaimomorpha</taxon>
        <taxon>Strongyloidoidea</taxon>
        <taxon>Steinernematidae</taxon>
        <taxon>Steinernema</taxon>
    </lineage>
</organism>
<name>A0A1I7YMI4_9BILA</name>
<dbReference type="WBParaSite" id="L893_g17816.t1">
    <property type="protein sequence ID" value="L893_g17816.t1"/>
    <property type="gene ID" value="L893_g17816"/>
</dbReference>
<dbReference type="Gene3D" id="2.120.10.80">
    <property type="entry name" value="Kelch-type beta propeller"/>
    <property type="match status" value="1"/>
</dbReference>
<protein>
    <submittedName>
        <fullName evidence="2">DUF295 domain-containing protein</fullName>
    </submittedName>
</protein>
<dbReference type="Proteomes" id="UP000095287">
    <property type="component" value="Unplaced"/>
</dbReference>